<feature type="DNA-binding region" description="H-T-H motif" evidence="2">
    <location>
        <begin position="25"/>
        <end position="44"/>
    </location>
</feature>
<evidence type="ECO:0000256" key="3">
    <source>
        <dbReference type="SAM" id="MobiDB-lite"/>
    </source>
</evidence>
<dbReference type="GO" id="GO:0003677">
    <property type="term" value="F:DNA binding"/>
    <property type="evidence" value="ECO:0007669"/>
    <property type="project" value="UniProtKB-UniRule"/>
</dbReference>
<organism evidence="5 6">
    <name type="scientific">Nocardia ignorata</name>
    <dbReference type="NCBI Taxonomy" id="145285"/>
    <lineage>
        <taxon>Bacteria</taxon>
        <taxon>Bacillati</taxon>
        <taxon>Actinomycetota</taxon>
        <taxon>Actinomycetes</taxon>
        <taxon>Mycobacteriales</taxon>
        <taxon>Nocardiaceae</taxon>
        <taxon>Nocardia</taxon>
    </lineage>
</organism>
<evidence type="ECO:0000256" key="1">
    <source>
        <dbReference type="ARBA" id="ARBA00023125"/>
    </source>
</evidence>
<dbReference type="Gene3D" id="1.10.357.10">
    <property type="entry name" value="Tetracycline Repressor, domain 2"/>
    <property type="match status" value="1"/>
</dbReference>
<name>A0A4R6P014_NOCIG</name>
<dbReference type="InterPro" id="IPR001647">
    <property type="entry name" value="HTH_TetR"/>
</dbReference>
<comment type="caution">
    <text evidence="5">The sequence shown here is derived from an EMBL/GenBank/DDBJ whole genome shotgun (WGS) entry which is preliminary data.</text>
</comment>
<feature type="domain" description="HTH tetR-type" evidence="4">
    <location>
        <begin position="2"/>
        <end position="62"/>
    </location>
</feature>
<evidence type="ECO:0000259" key="4">
    <source>
        <dbReference type="PROSITE" id="PS50977"/>
    </source>
</evidence>
<sequence>MATKREQILDAAIEVLGTRGSRGITHRAVDQAAELPAGSTSNYFRTREALLCGVAERLEQRDHADWTALHRVLGPPTVDHLVDALARFITRATTTDRVRTQARLALFGESQAMPTVAESLRRGHGRLREQAVELAAQAGIGPIDAGILVDYMDGAVIHRLTGAEHGKDPREALERLTRTLSPPARKAP</sequence>
<feature type="region of interest" description="Disordered" evidence="3">
    <location>
        <begin position="167"/>
        <end position="188"/>
    </location>
</feature>
<dbReference type="Proteomes" id="UP000295087">
    <property type="component" value="Unassembled WGS sequence"/>
</dbReference>
<dbReference type="PROSITE" id="PS50977">
    <property type="entry name" value="HTH_TETR_2"/>
    <property type="match status" value="1"/>
</dbReference>
<protein>
    <submittedName>
        <fullName evidence="5">TetR family transcriptional regulator</fullName>
    </submittedName>
</protein>
<dbReference type="SUPFAM" id="SSF46689">
    <property type="entry name" value="Homeodomain-like"/>
    <property type="match status" value="1"/>
</dbReference>
<dbReference type="AlphaFoldDB" id="A0A4R6P014"/>
<gene>
    <name evidence="5" type="ORF">DFR75_111176</name>
</gene>
<reference evidence="5 6" key="1">
    <citation type="submission" date="2019-03" db="EMBL/GenBank/DDBJ databases">
        <title>Genomic Encyclopedia of Type Strains, Phase IV (KMG-IV): sequencing the most valuable type-strain genomes for metagenomic binning, comparative biology and taxonomic classification.</title>
        <authorList>
            <person name="Goeker M."/>
        </authorList>
    </citation>
    <scope>NUCLEOTIDE SEQUENCE [LARGE SCALE GENOMIC DNA]</scope>
    <source>
        <strain evidence="5 6">DSM 44496</strain>
    </source>
</reference>
<proteinExistence type="predicted"/>
<evidence type="ECO:0000256" key="2">
    <source>
        <dbReference type="PROSITE-ProRule" id="PRU00335"/>
    </source>
</evidence>
<evidence type="ECO:0000313" key="5">
    <source>
        <dbReference type="EMBL" id="TDP30711.1"/>
    </source>
</evidence>
<keyword evidence="6" id="KW-1185">Reference proteome</keyword>
<dbReference type="EMBL" id="SNXK01000011">
    <property type="protein sequence ID" value="TDP30711.1"/>
    <property type="molecule type" value="Genomic_DNA"/>
</dbReference>
<dbReference type="Pfam" id="PF17940">
    <property type="entry name" value="TetR_C_31"/>
    <property type="match status" value="1"/>
</dbReference>
<accession>A0A4R6P014</accession>
<evidence type="ECO:0000313" key="6">
    <source>
        <dbReference type="Proteomes" id="UP000295087"/>
    </source>
</evidence>
<dbReference type="InterPro" id="IPR041583">
    <property type="entry name" value="TetR_C_31"/>
</dbReference>
<dbReference type="RefSeq" id="WP_067498433.1">
    <property type="nucleotide sequence ID" value="NZ_SNXK01000011.1"/>
</dbReference>
<keyword evidence="1 2" id="KW-0238">DNA-binding</keyword>
<dbReference type="InterPro" id="IPR009057">
    <property type="entry name" value="Homeodomain-like_sf"/>
</dbReference>
<feature type="compositionally biased region" description="Basic and acidic residues" evidence="3">
    <location>
        <begin position="167"/>
        <end position="177"/>
    </location>
</feature>